<dbReference type="PANTHER" id="PTHR32385">
    <property type="entry name" value="MANNOSYL PHOSPHORYLINOSITOL CERAMIDE SYNTHASE"/>
    <property type="match status" value="1"/>
</dbReference>
<reference evidence="2 3" key="1">
    <citation type="submission" date="2018-02" db="EMBL/GenBank/DDBJ databases">
        <title>Complete genome sequencing of Faecalibacterium prausnitzii strains isolated from the human gut.</title>
        <authorList>
            <person name="Fitzgerald B.C."/>
            <person name="Shkoporov A.N."/>
            <person name="Ross P.R."/>
            <person name="Hill C."/>
        </authorList>
    </citation>
    <scope>NUCLEOTIDE SEQUENCE [LARGE SCALE GENOMIC DNA]</scope>
    <source>
        <strain evidence="2 3">APC923/51-1</strain>
    </source>
</reference>
<protein>
    <recommendedName>
        <fullName evidence="4">Glycosyl transferase</fullName>
    </recommendedName>
</protein>
<dbReference type="SUPFAM" id="SSF53448">
    <property type="entry name" value="Nucleotide-diphospho-sugar transferases"/>
    <property type="match status" value="1"/>
</dbReference>
<dbReference type="InterPro" id="IPR007577">
    <property type="entry name" value="GlycoTrfase_DXD_sugar-bd_CS"/>
</dbReference>
<evidence type="ECO:0008006" key="4">
    <source>
        <dbReference type="Google" id="ProtNLM"/>
    </source>
</evidence>
<gene>
    <name evidence="2" type="ORF">C4N24_07755</name>
</gene>
<dbReference type="SUPFAM" id="SSF51161">
    <property type="entry name" value="Trimeric LpxA-like enzymes"/>
    <property type="match status" value="1"/>
</dbReference>
<evidence type="ECO:0000313" key="3">
    <source>
        <dbReference type="Proteomes" id="UP000251281"/>
    </source>
</evidence>
<dbReference type="GO" id="GO:0016020">
    <property type="term" value="C:membrane"/>
    <property type="evidence" value="ECO:0007669"/>
    <property type="project" value="GOC"/>
</dbReference>
<dbReference type="InterPro" id="IPR001451">
    <property type="entry name" value="Hexapep"/>
</dbReference>
<dbReference type="CDD" id="cd04647">
    <property type="entry name" value="LbH_MAT_like"/>
    <property type="match status" value="1"/>
</dbReference>
<name>A0A329U9K9_9FIRM</name>
<dbReference type="GO" id="GO:0051999">
    <property type="term" value="P:mannosyl-inositol phosphorylceramide biosynthetic process"/>
    <property type="evidence" value="ECO:0007669"/>
    <property type="project" value="TreeGrafter"/>
</dbReference>
<sequence>MSIPKIIHYCWFGGGPISPESRKCMESWKKYCPDYKIMAWNEQNFDISTNRYAQQAYAAKKYAFVSDYARLVVLYEYGGIYLDTDVELVRPLDELLEHKGFIGMEHSMPTPYGRTLLVNTGSGVGAEPGCGMIGKMLAAYRNAAFIQETGEPDLRTCTQRDTPLFTKAGLQQKNEQQELDGFLVLPTDCFSPFDYVTERMHRTPRTFGIHYYQGSWQSGDKANRWRKRFKCTKVGRWCMWLRQCSPRWLREKRRSLHNRCRLQWKKWFGCRGLQFGRCILLDRELRLRLNSGSRVTLGDRVESDGRVSITTGYSSRLNIGSGVYFNDGAVISCLGKITIGENTLFGPGVKIFDNNHRFSREEGVSRECAAGCITVGRSCWIASDVVLLKGADIGDNCVIGAGCIIRGAVPAGSLVTRSGEQTIRPIETR</sequence>
<dbReference type="Gene3D" id="3.90.550.20">
    <property type="match status" value="1"/>
</dbReference>
<dbReference type="GO" id="GO:0000030">
    <property type="term" value="F:mannosyltransferase activity"/>
    <property type="evidence" value="ECO:0007669"/>
    <property type="project" value="TreeGrafter"/>
</dbReference>
<dbReference type="PANTHER" id="PTHR32385:SF15">
    <property type="entry name" value="INOSITOL PHOSPHOCERAMIDE MANNOSYLTRANSFERASE 1"/>
    <property type="match status" value="1"/>
</dbReference>
<dbReference type="Proteomes" id="UP000251281">
    <property type="component" value="Unassembled WGS sequence"/>
</dbReference>
<dbReference type="InterPro" id="IPR029044">
    <property type="entry name" value="Nucleotide-diphossugar_trans"/>
</dbReference>
<accession>A0A329U9K9</accession>
<dbReference type="AlphaFoldDB" id="A0A329U9K9"/>
<keyword evidence="1" id="KW-0808">Transferase</keyword>
<evidence type="ECO:0000313" key="2">
    <source>
        <dbReference type="EMBL" id="RAW57608.1"/>
    </source>
</evidence>
<dbReference type="EMBL" id="PRLD01000006">
    <property type="protein sequence ID" value="RAW57608.1"/>
    <property type="molecule type" value="Genomic_DNA"/>
</dbReference>
<dbReference type="RefSeq" id="WP_112090954.1">
    <property type="nucleotide sequence ID" value="NZ_PRLD01000006.1"/>
</dbReference>
<dbReference type="Gene3D" id="2.160.10.10">
    <property type="entry name" value="Hexapeptide repeat proteins"/>
    <property type="match status" value="1"/>
</dbReference>
<dbReference type="Pfam" id="PF04488">
    <property type="entry name" value="Gly_transf_sug"/>
    <property type="match status" value="1"/>
</dbReference>
<dbReference type="Pfam" id="PF00132">
    <property type="entry name" value="Hexapep"/>
    <property type="match status" value="1"/>
</dbReference>
<evidence type="ECO:0000256" key="1">
    <source>
        <dbReference type="ARBA" id="ARBA00022679"/>
    </source>
</evidence>
<dbReference type="InterPro" id="IPR011004">
    <property type="entry name" value="Trimer_LpxA-like_sf"/>
</dbReference>
<organism evidence="2 3">
    <name type="scientific">Faecalibacterium prausnitzii</name>
    <dbReference type="NCBI Taxonomy" id="853"/>
    <lineage>
        <taxon>Bacteria</taxon>
        <taxon>Bacillati</taxon>
        <taxon>Bacillota</taxon>
        <taxon>Clostridia</taxon>
        <taxon>Eubacteriales</taxon>
        <taxon>Oscillospiraceae</taxon>
        <taxon>Faecalibacterium</taxon>
    </lineage>
</organism>
<proteinExistence type="predicted"/>
<comment type="caution">
    <text evidence="2">The sequence shown here is derived from an EMBL/GenBank/DDBJ whole genome shotgun (WGS) entry which is preliminary data.</text>
</comment>
<dbReference type="InterPro" id="IPR051706">
    <property type="entry name" value="Glycosyltransferase_domain"/>
</dbReference>